<dbReference type="VEuPathDB" id="FungiDB:BO71DRAFT_314928"/>
<dbReference type="EMBL" id="KZ825805">
    <property type="protein sequence ID" value="PYH99063.1"/>
    <property type="molecule type" value="Genomic_DNA"/>
</dbReference>
<proteinExistence type="inferred from homology"/>
<evidence type="ECO:0000256" key="1">
    <source>
        <dbReference type="ARBA" id="ARBA00006484"/>
    </source>
</evidence>
<gene>
    <name evidence="5" type="ORF">BO71DRAFT_314928</name>
</gene>
<evidence type="ECO:0000256" key="4">
    <source>
        <dbReference type="RuleBase" id="RU000363"/>
    </source>
</evidence>
<dbReference type="Pfam" id="PF00106">
    <property type="entry name" value="adh_short"/>
    <property type="match status" value="1"/>
</dbReference>
<keyword evidence="6" id="KW-1185">Reference proteome</keyword>
<comment type="similarity">
    <text evidence="1 4">Belongs to the short-chain dehydrogenases/reductases (SDR) family.</text>
</comment>
<evidence type="ECO:0000256" key="3">
    <source>
        <dbReference type="ARBA" id="ARBA00023002"/>
    </source>
</evidence>
<dbReference type="InterPro" id="IPR036291">
    <property type="entry name" value="NAD(P)-bd_dom_sf"/>
</dbReference>
<name>A0A319E640_9EURO</name>
<reference evidence="5 6" key="1">
    <citation type="submission" date="2018-02" db="EMBL/GenBank/DDBJ databases">
        <title>The genomes of Aspergillus section Nigri reveals drivers in fungal speciation.</title>
        <authorList>
            <consortium name="DOE Joint Genome Institute"/>
            <person name="Vesth T.C."/>
            <person name="Nybo J."/>
            <person name="Theobald S."/>
            <person name="Brandl J."/>
            <person name="Frisvad J.C."/>
            <person name="Nielsen K.F."/>
            <person name="Lyhne E.K."/>
            <person name="Kogle M.E."/>
            <person name="Kuo A."/>
            <person name="Riley R."/>
            <person name="Clum A."/>
            <person name="Nolan M."/>
            <person name="Lipzen A."/>
            <person name="Salamov A."/>
            <person name="Henrissat B."/>
            <person name="Wiebenga A."/>
            <person name="De vries R.P."/>
            <person name="Grigoriev I.V."/>
            <person name="Mortensen U.H."/>
            <person name="Andersen M.R."/>
            <person name="Baker S.E."/>
        </authorList>
    </citation>
    <scope>NUCLEOTIDE SEQUENCE [LARGE SCALE GENOMIC DNA]</scope>
    <source>
        <strain evidence="5 6">CBS 707.79</strain>
    </source>
</reference>
<keyword evidence="2" id="KW-0521">NADP</keyword>
<organism evidence="5 6">
    <name type="scientific">Aspergillus ellipticus CBS 707.79</name>
    <dbReference type="NCBI Taxonomy" id="1448320"/>
    <lineage>
        <taxon>Eukaryota</taxon>
        <taxon>Fungi</taxon>
        <taxon>Dikarya</taxon>
        <taxon>Ascomycota</taxon>
        <taxon>Pezizomycotina</taxon>
        <taxon>Eurotiomycetes</taxon>
        <taxon>Eurotiomycetidae</taxon>
        <taxon>Eurotiales</taxon>
        <taxon>Aspergillaceae</taxon>
        <taxon>Aspergillus</taxon>
        <taxon>Aspergillus subgen. Circumdati</taxon>
    </lineage>
</organism>
<dbReference type="PANTHER" id="PTHR43963:SF6">
    <property type="entry name" value="CHAIN DEHYDROGENASE FAMILY PROTEIN, PUTATIVE (AFU_ORTHOLOGUE AFUA_3G15350)-RELATED"/>
    <property type="match status" value="1"/>
</dbReference>
<dbReference type="STRING" id="1448320.A0A319E640"/>
<dbReference type="InterPro" id="IPR002347">
    <property type="entry name" value="SDR_fam"/>
</dbReference>
<evidence type="ECO:0000313" key="6">
    <source>
        <dbReference type="Proteomes" id="UP000247810"/>
    </source>
</evidence>
<dbReference type="SUPFAM" id="SSF51735">
    <property type="entry name" value="NAD(P)-binding Rossmann-fold domains"/>
    <property type="match status" value="1"/>
</dbReference>
<evidence type="ECO:0000256" key="2">
    <source>
        <dbReference type="ARBA" id="ARBA00022857"/>
    </source>
</evidence>
<dbReference type="Gene3D" id="3.40.50.720">
    <property type="entry name" value="NAD(P)-binding Rossmann-like Domain"/>
    <property type="match status" value="1"/>
</dbReference>
<dbReference type="PRINTS" id="PR00080">
    <property type="entry name" value="SDRFAMILY"/>
</dbReference>
<dbReference type="AlphaFoldDB" id="A0A319E640"/>
<dbReference type="PANTHER" id="PTHR43963">
    <property type="entry name" value="CARBONYL REDUCTASE 1-RELATED"/>
    <property type="match status" value="1"/>
</dbReference>
<accession>A0A319E640</accession>
<keyword evidence="3" id="KW-0560">Oxidoreductase</keyword>
<sequence length="263" mass="28126">MTSPAAQIILVTGANKGLGFSIIKVAAQRESPTPSNTYILCCRDVDAGQKAVEELQALGVTANIDLLELDVTNDEQITAAVKYVESTYGRLDVLINNAGALIMPSNESLPAIRQAYNDTLNLHISSVAVASIAFTPLLRKSPDPKVINITSGIASMQNVLTTKMGRHPPYGASKVGLNGLTVHMQVAENDRVQGGGENATGPRIRFYVVAPGPLKTAFNGFRGPRSPDDGAEVVVRLVADREGAFEGGSHWQFEEGDMRQVPW</sequence>
<dbReference type="Proteomes" id="UP000247810">
    <property type="component" value="Unassembled WGS sequence"/>
</dbReference>
<dbReference type="PRINTS" id="PR00081">
    <property type="entry name" value="GDHRDH"/>
</dbReference>
<dbReference type="OrthoDB" id="191139at2759"/>
<protein>
    <submittedName>
        <fullName evidence="5">NAD(P)-binding protein</fullName>
    </submittedName>
</protein>
<evidence type="ECO:0000313" key="5">
    <source>
        <dbReference type="EMBL" id="PYH99063.1"/>
    </source>
</evidence>
<dbReference type="GO" id="GO:0016491">
    <property type="term" value="F:oxidoreductase activity"/>
    <property type="evidence" value="ECO:0007669"/>
    <property type="project" value="UniProtKB-KW"/>
</dbReference>